<dbReference type="InterPro" id="IPR052523">
    <property type="entry name" value="Trichothecene_AcTrans"/>
</dbReference>
<dbReference type="GO" id="GO:0016747">
    <property type="term" value="F:acyltransferase activity, transferring groups other than amino-acyl groups"/>
    <property type="evidence" value="ECO:0007669"/>
    <property type="project" value="InterPro"/>
</dbReference>
<gene>
    <name evidence="2" type="ORF">DI563_15785</name>
</gene>
<dbReference type="Pfam" id="PF00583">
    <property type="entry name" value="Acetyltransf_1"/>
    <property type="match status" value="1"/>
</dbReference>
<dbReference type="Proteomes" id="UP000249135">
    <property type="component" value="Unassembled WGS sequence"/>
</dbReference>
<dbReference type="InterPro" id="IPR000182">
    <property type="entry name" value="GNAT_dom"/>
</dbReference>
<comment type="caution">
    <text evidence="2">The sequence shown here is derived from an EMBL/GenBank/DDBJ whole genome shotgun (WGS) entry which is preliminary data.</text>
</comment>
<sequence>MRPVTPCAVAVAEALLPDPFYLAVTADHAEDPVRRLAVLGAYVDQAIDEAPTVGFCTRAEPDDAGAAIWHLPQPPEVAERADAAKRAQLAKLLGPRGLANYRAIVDFMAPHAMHAVPPQAWYLSIVGIAPARQGRGLGARLLAPALARAAAHGRPCYLETFTPRNMPFYERLGFRPLARHREPVTGADYWILLRS</sequence>
<dbReference type="PANTHER" id="PTHR42791">
    <property type="entry name" value="GNAT FAMILY ACETYLTRANSFERASE"/>
    <property type="match status" value="1"/>
</dbReference>
<dbReference type="PROSITE" id="PS51186">
    <property type="entry name" value="GNAT"/>
    <property type="match status" value="1"/>
</dbReference>
<keyword evidence="2" id="KW-0808">Transferase</keyword>
<name>A0A2W5Q7J1_VARPD</name>
<evidence type="ECO:0000259" key="1">
    <source>
        <dbReference type="PROSITE" id="PS51186"/>
    </source>
</evidence>
<organism evidence="2 3">
    <name type="scientific">Variovorax paradoxus</name>
    <dbReference type="NCBI Taxonomy" id="34073"/>
    <lineage>
        <taxon>Bacteria</taxon>
        <taxon>Pseudomonadati</taxon>
        <taxon>Pseudomonadota</taxon>
        <taxon>Betaproteobacteria</taxon>
        <taxon>Burkholderiales</taxon>
        <taxon>Comamonadaceae</taxon>
        <taxon>Variovorax</taxon>
    </lineage>
</organism>
<dbReference type="EMBL" id="QFPP01000203">
    <property type="protein sequence ID" value="PZQ73144.1"/>
    <property type="molecule type" value="Genomic_DNA"/>
</dbReference>
<feature type="domain" description="N-acetyltransferase" evidence="1">
    <location>
        <begin position="111"/>
        <end position="195"/>
    </location>
</feature>
<protein>
    <submittedName>
        <fullName evidence="2">N-acetyltransferase</fullName>
    </submittedName>
</protein>
<dbReference type="Gene3D" id="3.40.630.30">
    <property type="match status" value="1"/>
</dbReference>
<dbReference type="SUPFAM" id="SSF55729">
    <property type="entry name" value="Acyl-CoA N-acyltransferases (Nat)"/>
    <property type="match status" value="1"/>
</dbReference>
<dbReference type="AlphaFoldDB" id="A0A2W5Q7J1"/>
<evidence type="ECO:0000313" key="2">
    <source>
        <dbReference type="EMBL" id="PZQ73144.1"/>
    </source>
</evidence>
<accession>A0A2W5Q7J1</accession>
<evidence type="ECO:0000313" key="3">
    <source>
        <dbReference type="Proteomes" id="UP000249135"/>
    </source>
</evidence>
<proteinExistence type="predicted"/>
<reference evidence="2 3" key="1">
    <citation type="submission" date="2017-08" db="EMBL/GenBank/DDBJ databases">
        <title>Infants hospitalized years apart are colonized by the same room-sourced microbial strains.</title>
        <authorList>
            <person name="Brooks B."/>
            <person name="Olm M.R."/>
            <person name="Firek B.A."/>
            <person name="Baker R."/>
            <person name="Thomas B.C."/>
            <person name="Morowitz M.J."/>
            <person name="Banfield J.F."/>
        </authorList>
    </citation>
    <scope>NUCLEOTIDE SEQUENCE [LARGE SCALE GENOMIC DNA]</scope>
    <source>
        <strain evidence="2">S2_005_003_R2_41</strain>
    </source>
</reference>
<dbReference type="InterPro" id="IPR016181">
    <property type="entry name" value="Acyl_CoA_acyltransferase"/>
</dbReference>
<dbReference type="PANTHER" id="PTHR42791:SF1">
    <property type="entry name" value="N-ACETYLTRANSFERASE DOMAIN-CONTAINING PROTEIN"/>
    <property type="match status" value="1"/>
</dbReference>